<accession>A0A136IMR7</accession>
<dbReference type="GO" id="GO:0000124">
    <property type="term" value="C:SAGA complex"/>
    <property type="evidence" value="ECO:0007669"/>
    <property type="project" value="TreeGrafter"/>
</dbReference>
<protein>
    <submittedName>
        <fullName evidence="7">Transcription initiation factor IID, 31kD subunit-domain-containing protein</fullName>
    </submittedName>
</protein>
<dbReference type="FunCoup" id="A0A136IMR7">
    <property type="interactions" value="433"/>
</dbReference>
<sequence>MATTASQSQPNGISSSSGSAPSQSQNATQNTSASAGSTTVPNTQISTTAAGAAGTSAHPGNSAGGGQSANPTAQAPRPRDARTVELLLTSQGVTSFDSRVPLLLLDFAYRHTSSILNDALHISGDPYISHAGSKPSASHGAAPSAPAAGDAAVSTNAINVAIASRQAYQFRGGSGAGGSAGGAASKEWLAELAKERNKVALQRIPANEWGIRLPHERFVLTGMGWQLRDKWEEAAAEDEEDDDSSDDDEDDLGPSGRTGEAMEGVEGAKADGGKTEEGLGDMLGDELDVDEDEDMEGME</sequence>
<dbReference type="Gene3D" id="1.10.20.10">
    <property type="entry name" value="Histone, subunit A"/>
    <property type="match status" value="1"/>
</dbReference>
<feature type="compositionally biased region" description="Acidic residues" evidence="6">
    <location>
        <begin position="234"/>
        <end position="252"/>
    </location>
</feature>
<dbReference type="AlphaFoldDB" id="A0A136IMR7"/>
<evidence type="ECO:0000256" key="2">
    <source>
        <dbReference type="ARBA" id="ARBA00007646"/>
    </source>
</evidence>
<dbReference type="EMBL" id="KQ964269">
    <property type="protein sequence ID" value="KXJ86235.1"/>
    <property type="molecule type" value="Genomic_DNA"/>
</dbReference>
<dbReference type="InterPro" id="IPR009072">
    <property type="entry name" value="Histone-fold"/>
</dbReference>
<evidence type="ECO:0000313" key="8">
    <source>
        <dbReference type="Proteomes" id="UP000070501"/>
    </source>
</evidence>
<feature type="region of interest" description="Disordered" evidence="6">
    <location>
        <begin position="1"/>
        <end position="79"/>
    </location>
</feature>
<feature type="compositionally biased region" description="Low complexity" evidence="6">
    <location>
        <begin position="1"/>
        <end position="26"/>
    </location>
</feature>
<evidence type="ECO:0000256" key="5">
    <source>
        <dbReference type="ARBA" id="ARBA00023242"/>
    </source>
</evidence>
<dbReference type="Proteomes" id="UP000070501">
    <property type="component" value="Unassembled WGS sequence"/>
</dbReference>
<name>A0A136IMR7_9PEZI</name>
<evidence type="ECO:0000313" key="7">
    <source>
        <dbReference type="EMBL" id="KXJ86235.1"/>
    </source>
</evidence>
<dbReference type="PANTHER" id="PTHR48068:SF4">
    <property type="entry name" value="TATA-BOX BINDING PROTEIN ASSOCIATED FACTOR 9"/>
    <property type="match status" value="1"/>
</dbReference>
<feature type="region of interest" description="Disordered" evidence="6">
    <location>
        <begin position="232"/>
        <end position="299"/>
    </location>
</feature>
<dbReference type="STRING" id="196109.A0A136IMR7"/>
<reference evidence="8" key="1">
    <citation type="submission" date="2016-02" db="EMBL/GenBank/DDBJ databases">
        <title>Draft genome sequence of Microdochium bolleyi, a fungal endophyte of beachgrass.</title>
        <authorList>
            <consortium name="DOE Joint Genome Institute"/>
            <person name="David A.S."/>
            <person name="May G."/>
            <person name="Haridas S."/>
            <person name="Lim J."/>
            <person name="Wang M."/>
            <person name="Labutti K."/>
            <person name="Lipzen A."/>
            <person name="Barry K."/>
            <person name="Grigoriev I.V."/>
        </authorList>
    </citation>
    <scope>NUCLEOTIDE SEQUENCE [LARGE SCALE GENOMIC DNA]</scope>
    <source>
        <strain evidence="8">J235TASD1</strain>
    </source>
</reference>
<keyword evidence="7" id="KW-0648">Protein biosynthesis</keyword>
<proteinExistence type="inferred from homology"/>
<dbReference type="GO" id="GO:0005669">
    <property type="term" value="C:transcription factor TFIID complex"/>
    <property type="evidence" value="ECO:0007669"/>
    <property type="project" value="TreeGrafter"/>
</dbReference>
<keyword evidence="7" id="KW-0396">Initiation factor</keyword>
<organism evidence="7 8">
    <name type="scientific">Microdochium bolleyi</name>
    <dbReference type="NCBI Taxonomy" id="196109"/>
    <lineage>
        <taxon>Eukaryota</taxon>
        <taxon>Fungi</taxon>
        <taxon>Dikarya</taxon>
        <taxon>Ascomycota</taxon>
        <taxon>Pezizomycotina</taxon>
        <taxon>Sordariomycetes</taxon>
        <taxon>Xylariomycetidae</taxon>
        <taxon>Xylariales</taxon>
        <taxon>Microdochiaceae</taxon>
        <taxon>Microdochium</taxon>
    </lineage>
</organism>
<feature type="compositionally biased region" description="Low complexity" evidence="6">
    <location>
        <begin position="46"/>
        <end position="57"/>
    </location>
</feature>
<evidence type="ECO:0000256" key="6">
    <source>
        <dbReference type="SAM" id="MobiDB-lite"/>
    </source>
</evidence>
<keyword evidence="5" id="KW-0539">Nucleus</keyword>
<dbReference type="CDD" id="cd07979">
    <property type="entry name" value="HFD_TAF9"/>
    <property type="match status" value="1"/>
</dbReference>
<comment type="similarity">
    <text evidence="2">Belongs to the TAF9 family.</text>
</comment>
<keyword evidence="3" id="KW-0805">Transcription regulation</keyword>
<dbReference type="SUPFAM" id="SSF47113">
    <property type="entry name" value="Histone-fold"/>
    <property type="match status" value="1"/>
</dbReference>
<dbReference type="GO" id="GO:0046982">
    <property type="term" value="F:protein heterodimerization activity"/>
    <property type="evidence" value="ECO:0007669"/>
    <property type="project" value="InterPro"/>
</dbReference>
<dbReference type="GO" id="GO:0016251">
    <property type="term" value="F:RNA polymerase II general transcription initiation factor activity"/>
    <property type="evidence" value="ECO:0007669"/>
    <property type="project" value="TreeGrafter"/>
</dbReference>
<dbReference type="FunFam" id="1.10.20.10:FF:000069">
    <property type="entry name" value="Transcription initiation factor TFIID subunit"/>
    <property type="match status" value="1"/>
</dbReference>
<dbReference type="PANTHER" id="PTHR48068">
    <property type="entry name" value="TAF9 RNA POLYMERASE II, TATA BOX-BINDING PROTEIN (TBP)-ASSOCIATED FACTOR"/>
    <property type="match status" value="1"/>
</dbReference>
<feature type="compositionally biased region" description="Basic and acidic residues" evidence="6">
    <location>
        <begin position="266"/>
        <end position="277"/>
    </location>
</feature>
<feature type="compositionally biased region" description="Polar residues" evidence="6">
    <location>
        <begin position="27"/>
        <end position="45"/>
    </location>
</feature>
<dbReference type="GO" id="GO:0051123">
    <property type="term" value="P:RNA polymerase II preinitiation complex assembly"/>
    <property type="evidence" value="ECO:0007669"/>
    <property type="project" value="TreeGrafter"/>
</dbReference>
<dbReference type="InterPro" id="IPR051431">
    <property type="entry name" value="TFIID_subunit_9"/>
</dbReference>
<keyword evidence="8" id="KW-1185">Reference proteome</keyword>
<dbReference type="Pfam" id="PF02291">
    <property type="entry name" value="TFIID-31kDa"/>
    <property type="match status" value="1"/>
</dbReference>
<dbReference type="GO" id="GO:0003743">
    <property type="term" value="F:translation initiation factor activity"/>
    <property type="evidence" value="ECO:0007669"/>
    <property type="project" value="UniProtKB-KW"/>
</dbReference>
<comment type="subcellular location">
    <subcellularLocation>
        <location evidence="1">Nucleus</location>
    </subcellularLocation>
</comment>
<feature type="compositionally biased region" description="Acidic residues" evidence="6">
    <location>
        <begin position="283"/>
        <end position="299"/>
    </location>
</feature>
<dbReference type="GO" id="GO:0003713">
    <property type="term" value="F:transcription coactivator activity"/>
    <property type="evidence" value="ECO:0007669"/>
    <property type="project" value="TreeGrafter"/>
</dbReference>
<evidence type="ECO:0000256" key="3">
    <source>
        <dbReference type="ARBA" id="ARBA00023015"/>
    </source>
</evidence>
<evidence type="ECO:0000256" key="1">
    <source>
        <dbReference type="ARBA" id="ARBA00004123"/>
    </source>
</evidence>
<evidence type="ECO:0000256" key="4">
    <source>
        <dbReference type="ARBA" id="ARBA00023163"/>
    </source>
</evidence>
<dbReference type="InterPro" id="IPR003162">
    <property type="entry name" value="TFIID-31"/>
</dbReference>
<keyword evidence="4" id="KW-0804">Transcription</keyword>
<gene>
    <name evidence="7" type="ORF">Micbo1qcDRAFT_168526</name>
</gene>
<dbReference type="OrthoDB" id="341924at2759"/>
<dbReference type="InParanoid" id="A0A136IMR7"/>